<name>A0A8H3EYI4_9LECA</name>
<accession>A0A8H3EYI4</accession>
<proteinExistence type="predicted"/>
<dbReference type="Proteomes" id="UP000664521">
    <property type="component" value="Unassembled WGS sequence"/>
</dbReference>
<protein>
    <submittedName>
        <fullName evidence="1">Uncharacterized protein</fullName>
    </submittedName>
</protein>
<dbReference type="EMBL" id="CAJPDS010000011">
    <property type="protein sequence ID" value="CAF9912598.1"/>
    <property type="molecule type" value="Genomic_DNA"/>
</dbReference>
<reference evidence="1" key="1">
    <citation type="submission" date="2021-03" db="EMBL/GenBank/DDBJ databases">
        <authorList>
            <person name="Tagirdzhanova G."/>
        </authorList>
    </citation>
    <scope>NUCLEOTIDE SEQUENCE</scope>
</reference>
<comment type="caution">
    <text evidence="1">The sequence shown here is derived from an EMBL/GenBank/DDBJ whole genome shotgun (WGS) entry which is preliminary data.</text>
</comment>
<sequence>MQKPGTWTAGIDSGNSLPAVSSRHVSSTDSRLSFDGIQFPRALTDLSNPIENGMISRTQYTKLGTMVPMMVAAQTLEAFYESIAVQVQGEWLNTPENHNFLITQGRFQLSFICSRADVPWNFVVAFAQFMAENVSKGWVDVYDSVWENPARTIGIHVALRLRDAVGV</sequence>
<evidence type="ECO:0000313" key="2">
    <source>
        <dbReference type="Proteomes" id="UP000664521"/>
    </source>
</evidence>
<keyword evidence="2" id="KW-1185">Reference proteome</keyword>
<dbReference type="AlphaFoldDB" id="A0A8H3EYI4"/>
<organism evidence="1 2">
    <name type="scientific">Heterodermia speciosa</name>
    <dbReference type="NCBI Taxonomy" id="116794"/>
    <lineage>
        <taxon>Eukaryota</taxon>
        <taxon>Fungi</taxon>
        <taxon>Dikarya</taxon>
        <taxon>Ascomycota</taxon>
        <taxon>Pezizomycotina</taxon>
        <taxon>Lecanoromycetes</taxon>
        <taxon>OSLEUM clade</taxon>
        <taxon>Lecanoromycetidae</taxon>
        <taxon>Caliciales</taxon>
        <taxon>Physciaceae</taxon>
        <taxon>Heterodermia</taxon>
    </lineage>
</organism>
<evidence type="ECO:0000313" key="1">
    <source>
        <dbReference type="EMBL" id="CAF9912598.1"/>
    </source>
</evidence>
<gene>
    <name evidence="1" type="ORF">HETSPECPRED_000983</name>
</gene>